<evidence type="ECO:0008006" key="3">
    <source>
        <dbReference type="Google" id="ProtNLM"/>
    </source>
</evidence>
<feature type="region of interest" description="Disordered" evidence="1">
    <location>
        <begin position="142"/>
        <end position="164"/>
    </location>
</feature>
<dbReference type="AlphaFoldDB" id="A0A8W7PLY6"/>
<name>A0A8W7PLY6_ANOCL</name>
<accession>A0A8W7PLY6</accession>
<evidence type="ECO:0000256" key="1">
    <source>
        <dbReference type="SAM" id="MobiDB-lite"/>
    </source>
</evidence>
<proteinExistence type="predicted"/>
<organism evidence="2">
    <name type="scientific">Anopheles coluzzii</name>
    <name type="common">African malaria mosquito</name>
    <dbReference type="NCBI Taxonomy" id="1518534"/>
    <lineage>
        <taxon>Eukaryota</taxon>
        <taxon>Metazoa</taxon>
        <taxon>Ecdysozoa</taxon>
        <taxon>Arthropoda</taxon>
        <taxon>Hexapoda</taxon>
        <taxon>Insecta</taxon>
        <taxon>Pterygota</taxon>
        <taxon>Neoptera</taxon>
        <taxon>Endopterygota</taxon>
        <taxon>Diptera</taxon>
        <taxon>Nematocera</taxon>
        <taxon>Culicoidea</taxon>
        <taxon>Culicidae</taxon>
        <taxon>Anophelinae</taxon>
        <taxon>Anopheles</taxon>
    </lineage>
</organism>
<reference evidence="2" key="1">
    <citation type="submission" date="2022-08" db="UniProtKB">
        <authorList>
            <consortium name="EnsemblMetazoa"/>
        </authorList>
    </citation>
    <scope>IDENTIFICATION</scope>
</reference>
<dbReference type="EnsemblMetazoa" id="ACOM033786-RA">
    <property type="protein sequence ID" value="ACOM033786-PA.1"/>
    <property type="gene ID" value="ACOM033786"/>
</dbReference>
<protein>
    <recommendedName>
        <fullName evidence="3">Ig-like domain-containing protein</fullName>
    </recommendedName>
</protein>
<dbReference type="VEuPathDB" id="VectorBase:ACON2_030307"/>
<dbReference type="Proteomes" id="UP000075882">
    <property type="component" value="Unassembled WGS sequence"/>
</dbReference>
<sequence>MLNSVSFCPVPTAKEVFSAKQRITSAASPGSLQHATAGTSTASSSGSASAAALVAGGLASPSSSLTGPAEKPYFDDVNSRNVTTVVDDTAVLKCRVKHKGDRTLDQTLENAARTGVSERPSGETSVTLAPCVGAYYLGSSLSSSSSSSSPSPPSSSSSSLASSVGSGWTVQSSLQPLEHHSADGLRVGSVSKIEWLKCPTTHK</sequence>
<evidence type="ECO:0000313" key="2">
    <source>
        <dbReference type="EnsemblMetazoa" id="ACOM033786-PA.1"/>
    </source>
</evidence>